<dbReference type="STRING" id="1123062.SAMN02745775_103346"/>
<dbReference type="AlphaFoldDB" id="A0A1I4ADU0"/>
<accession>A0A1I4ADU0</accession>
<keyword evidence="2" id="KW-1185">Reference proteome</keyword>
<gene>
    <name evidence="1" type="ORF">SAMN02745775_103346</name>
</gene>
<reference evidence="1 2" key="1">
    <citation type="submission" date="2016-10" db="EMBL/GenBank/DDBJ databases">
        <authorList>
            <person name="de Groot N.N."/>
        </authorList>
    </citation>
    <scope>NUCLEOTIDE SEQUENCE [LARGE SCALE GENOMIC DNA]</scope>
    <source>
        <strain evidence="1 2">DSM 19981</strain>
    </source>
</reference>
<dbReference type="OrthoDB" id="9824249at2"/>
<sequence>MSCSEIEKAEAIVAAVTGTLDLAHGADQDVVPVNLYADEEAFRLAHPAATRIGPADHPRIARTVARALHRHGFEVAVHVLRAAPMRAWLAAQGGDADLSAYPGEPADRLSGDAALRALGLRAADLREAPRKPSTGRTLAARIARWATDPEADEDQIDLLTEELLSQRLDGALGVVESMLEPQDYAYARQAIEFAAATHVVGEAGEERLAALFVSPVLRHGEEPRDPAIPATLQAALTEVAIDPAFTPVILAPFWIATAAIARLRPSDLREAAEALVNGQEPPIPRAAPLDRDVCLLGLTVSVEPAGDQPDEAETGARLDRWEAIIAEAAGGGQASAPLPLAMALDLLRRARLAIPDDGPADEEEGEEEPAVDEALIAALAGHLAGIGTGSALITGEEGGVVALSIADGVVDMALEDLVEVLAEALAEGGILFVVPATAGAARGHAYVLERGEAEGVSAADAAAMFAEEAPADWAAAPAAWADAPPLDYDPGA</sequence>
<name>A0A1I4ADU0_9PROT</name>
<dbReference type="EMBL" id="FOSQ01000003">
    <property type="protein sequence ID" value="SFK54111.1"/>
    <property type="molecule type" value="Genomic_DNA"/>
</dbReference>
<protein>
    <submittedName>
        <fullName evidence="1">Uncharacterized protein</fullName>
    </submittedName>
</protein>
<dbReference type="Proteomes" id="UP000199473">
    <property type="component" value="Unassembled WGS sequence"/>
</dbReference>
<organism evidence="1 2">
    <name type="scientific">Falsiroseomonas stagni DSM 19981</name>
    <dbReference type="NCBI Taxonomy" id="1123062"/>
    <lineage>
        <taxon>Bacteria</taxon>
        <taxon>Pseudomonadati</taxon>
        <taxon>Pseudomonadota</taxon>
        <taxon>Alphaproteobacteria</taxon>
        <taxon>Acetobacterales</taxon>
        <taxon>Roseomonadaceae</taxon>
        <taxon>Falsiroseomonas</taxon>
    </lineage>
</organism>
<evidence type="ECO:0000313" key="1">
    <source>
        <dbReference type="EMBL" id="SFK54111.1"/>
    </source>
</evidence>
<evidence type="ECO:0000313" key="2">
    <source>
        <dbReference type="Proteomes" id="UP000199473"/>
    </source>
</evidence>
<proteinExistence type="predicted"/>
<dbReference type="RefSeq" id="WP_092959635.1">
    <property type="nucleotide sequence ID" value="NZ_FOSQ01000003.1"/>
</dbReference>